<dbReference type="UniPathway" id="UPA00545">
    <property type="reaction ID" value="UER00823"/>
</dbReference>
<feature type="signal peptide" evidence="12">
    <location>
        <begin position="1"/>
        <end position="22"/>
    </location>
</feature>
<dbReference type="FunFam" id="2.160.20.10:FF:000013">
    <property type="entry name" value="Pectinesterase"/>
    <property type="match status" value="1"/>
</dbReference>
<reference evidence="15" key="2">
    <citation type="submission" date="2025-08" db="UniProtKB">
        <authorList>
            <consortium name="RefSeq"/>
        </authorList>
    </citation>
    <scope>IDENTIFICATION</scope>
    <source>
        <tissue evidence="15">Leaf</tissue>
    </source>
</reference>
<dbReference type="OrthoDB" id="2019149at2759"/>
<keyword evidence="8" id="KW-0325">Glycoprotein</keyword>
<reference evidence="14" key="1">
    <citation type="journal article" date="2014" name="Nat. Commun.">
        <title>Genome sequence of mungbean and insights into evolution within Vigna species.</title>
        <authorList>
            <person name="Kang Y.J."/>
            <person name="Kim S.K."/>
            <person name="Kim M.Y."/>
            <person name="Lestari P."/>
            <person name="Kim K.H."/>
            <person name="Ha B.K."/>
            <person name="Jun T.H."/>
            <person name="Hwang W.J."/>
            <person name="Lee T."/>
            <person name="Lee J."/>
            <person name="Shim S."/>
            <person name="Yoon M.Y."/>
            <person name="Jang Y.E."/>
            <person name="Han K.S."/>
            <person name="Taeprayoon P."/>
            <person name="Yoon N."/>
            <person name="Somta P."/>
            <person name="Tanya P."/>
            <person name="Kim K.S."/>
            <person name="Gwag J.G."/>
            <person name="Moon J.K."/>
            <person name="Lee Y.H."/>
            <person name="Park B.S."/>
            <person name="Bombarely A."/>
            <person name="Doyle J.J."/>
            <person name="Jackson S.A."/>
            <person name="Schafleitner R."/>
            <person name="Srinives P."/>
            <person name="Varshney R.K."/>
            <person name="Lee S.H."/>
        </authorList>
    </citation>
    <scope>NUCLEOTIDE SEQUENCE [LARGE SCALE GENOMIC DNA]</scope>
    <source>
        <strain evidence="14">cv. VC1973A</strain>
    </source>
</reference>
<evidence type="ECO:0000256" key="1">
    <source>
        <dbReference type="ARBA" id="ARBA00004191"/>
    </source>
</evidence>
<evidence type="ECO:0000256" key="12">
    <source>
        <dbReference type="SAM" id="SignalP"/>
    </source>
</evidence>
<feature type="domain" description="Pectinesterase catalytic" evidence="13">
    <location>
        <begin position="72"/>
        <end position="357"/>
    </location>
</feature>
<protein>
    <recommendedName>
        <fullName evidence="4">pectinesterase</fullName>
        <ecNumber evidence="4">3.1.1.11</ecNumber>
    </recommendedName>
</protein>
<feature type="region of interest" description="Disordered" evidence="11">
    <location>
        <begin position="34"/>
        <end position="67"/>
    </location>
</feature>
<dbReference type="GeneID" id="106776838"/>
<evidence type="ECO:0000256" key="7">
    <source>
        <dbReference type="ARBA" id="ARBA00023085"/>
    </source>
</evidence>
<comment type="pathway">
    <text evidence="2">Glycan metabolism; pectin degradation; 2-dehydro-3-deoxy-D-gluconate from pectin: step 1/5.</text>
</comment>
<organism evidence="14 15">
    <name type="scientific">Vigna radiata var. radiata</name>
    <name type="common">Mung bean</name>
    <name type="synonym">Phaseolus aureus</name>
    <dbReference type="NCBI Taxonomy" id="3916"/>
    <lineage>
        <taxon>Eukaryota</taxon>
        <taxon>Viridiplantae</taxon>
        <taxon>Streptophyta</taxon>
        <taxon>Embryophyta</taxon>
        <taxon>Tracheophyta</taxon>
        <taxon>Spermatophyta</taxon>
        <taxon>Magnoliopsida</taxon>
        <taxon>eudicotyledons</taxon>
        <taxon>Gunneridae</taxon>
        <taxon>Pentapetalae</taxon>
        <taxon>rosids</taxon>
        <taxon>fabids</taxon>
        <taxon>Fabales</taxon>
        <taxon>Fabaceae</taxon>
        <taxon>Papilionoideae</taxon>
        <taxon>50 kb inversion clade</taxon>
        <taxon>NPAAA clade</taxon>
        <taxon>indigoferoid/millettioid clade</taxon>
        <taxon>Phaseoleae</taxon>
        <taxon>Vigna</taxon>
    </lineage>
</organism>
<dbReference type="GO" id="GO:0042545">
    <property type="term" value="P:cell wall modification"/>
    <property type="evidence" value="ECO:0007669"/>
    <property type="project" value="InterPro"/>
</dbReference>
<keyword evidence="5" id="KW-0134">Cell wall</keyword>
<accession>A0A1S3VNC8</accession>
<evidence type="ECO:0000256" key="2">
    <source>
        <dbReference type="ARBA" id="ARBA00005184"/>
    </source>
</evidence>
<comment type="similarity">
    <text evidence="3">Belongs to the pectinesterase family.</text>
</comment>
<dbReference type="RefSeq" id="XP_014519790.2">
    <property type="nucleotide sequence ID" value="XM_014664304.2"/>
</dbReference>
<evidence type="ECO:0000259" key="13">
    <source>
        <dbReference type="Pfam" id="PF01095"/>
    </source>
</evidence>
<dbReference type="InterPro" id="IPR011050">
    <property type="entry name" value="Pectin_lyase_fold/virulence"/>
</dbReference>
<dbReference type="PANTHER" id="PTHR31321">
    <property type="entry name" value="ACYL-COA THIOESTER HYDROLASE YBHC-RELATED"/>
    <property type="match status" value="1"/>
</dbReference>
<comment type="function">
    <text evidence="10">Acts in the modification of cell walls via demethylesterification of cell wall pectin.</text>
</comment>
<evidence type="ECO:0000256" key="10">
    <source>
        <dbReference type="ARBA" id="ARBA00057335"/>
    </source>
</evidence>
<dbReference type="InterPro" id="IPR012334">
    <property type="entry name" value="Pectin_lyas_fold"/>
</dbReference>
<evidence type="ECO:0000256" key="9">
    <source>
        <dbReference type="ARBA" id="ARBA00047928"/>
    </source>
</evidence>
<name>A0A1S3VNC8_VIGRR</name>
<evidence type="ECO:0000313" key="15">
    <source>
        <dbReference type="RefSeq" id="XP_014519790.2"/>
    </source>
</evidence>
<dbReference type="SUPFAM" id="SSF51126">
    <property type="entry name" value="Pectin lyase-like"/>
    <property type="match status" value="1"/>
</dbReference>
<evidence type="ECO:0000256" key="3">
    <source>
        <dbReference type="ARBA" id="ARBA00008891"/>
    </source>
</evidence>
<evidence type="ECO:0000256" key="6">
    <source>
        <dbReference type="ARBA" id="ARBA00022801"/>
    </source>
</evidence>
<keyword evidence="7" id="KW-0063">Aspartyl esterase</keyword>
<dbReference type="GO" id="GO:0030599">
    <property type="term" value="F:pectinesterase activity"/>
    <property type="evidence" value="ECO:0007669"/>
    <property type="project" value="UniProtKB-EC"/>
</dbReference>
<keyword evidence="5" id="KW-0964">Secreted</keyword>
<gene>
    <name evidence="15" type="primary">LOC106776838</name>
</gene>
<feature type="chain" id="PRO_5018139451" description="pectinesterase" evidence="12">
    <location>
        <begin position="23"/>
        <end position="368"/>
    </location>
</feature>
<dbReference type="KEGG" id="vra:106776838"/>
<comment type="subcellular location">
    <subcellularLocation>
        <location evidence="1">Secreted</location>
        <location evidence="1">Cell wall</location>
    </subcellularLocation>
</comment>
<dbReference type="InterPro" id="IPR000070">
    <property type="entry name" value="Pectinesterase_cat"/>
</dbReference>
<evidence type="ECO:0000256" key="11">
    <source>
        <dbReference type="SAM" id="MobiDB-lite"/>
    </source>
</evidence>
<evidence type="ECO:0000256" key="5">
    <source>
        <dbReference type="ARBA" id="ARBA00022512"/>
    </source>
</evidence>
<dbReference type="GO" id="GO:0045490">
    <property type="term" value="P:pectin catabolic process"/>
    <property type="evidence" value="ECO:0007669"/>
    <property type="project" value="UniProtKB-UniPathway"/>
</dbReference>
<dbReference type="Pfam" id="PF01095">
    <property type="entry name" value="Pectinesterase"/>
    <property type="match status" value="1"/>
</dbReference>
<proteinExistence type="inferred from homology"/>
<evidence type="ECO:0000256" key="8">
    <source>
        <dbReference type="ARBA" id="ARBA00023180"/>
    </source>
</evidence>
<dbReference type="PANTHER" id="PTHR31321:SF76">
    <property type="entry name" value="PECTINESTERASE 10-RELATED"/>
    <property type="match status" value="1"/>
</dbReference>
<keyword evidence="6" id="KW-0378">Hydrolase</keyword>
<dbReference type="Gene3D" id="2.160.20.10">
    <property type="entry name" value="Single-stranded right-handed beta-helix, Pectin lyase-like"/>
    <property type="match status" value="1"/>
</dbReference>
<sequence>MFLALSSIVTLFLLASNEAVLAHTHYSHTHHYHRHYHHHHRRNHHAHDHDHDHSHHSQKQFHDKAAPSQRIITVDQSGNADFSKIQSAIDSVPSNNKQWIYINVNAGTYREKLKIPEDKPYIVLKGMGKDKTFVEWDDHDSSAQSPTFLTMANDIVVKTISFRNSFNDPKKGNPMTPAVAAMISGDRSSFYGVGFYSLQDTLWDFKGRHYFNSCTIEGAMDFIFGAGQSLYESCSISVREAYPGKAIIGFITAQGRMKADDENGFVFKNCNIHGVGKTYLGRPWRAYARVLFYKTVMSSIIQPLGWQPWNSSADVGGVEFSEYENMGPGSVLSGRVSWLKKLDSTTLMKMTSTEFVDHEGWLKTHHML</sequence>
<evidence type="ECO:0000256" key="4">
    <source>
        <dbReference type="ARBA" id="ARBA00013229"/>
    </source>
</evidence>
<evidence type="ECO:0000313" key="14">
    <source>
        <dbReference type="Proteomes" id="UP000087766"/>
    </source>
</evidence>
<keyword evidence="12" id="KW-0732">Signal</keyword>
<dbReference type="EC" id="3.1.1.11" evidence="4"/>
<dbReference type="AlphaFoldDB" id="A0A1S3VNC8"/>
<comment type="catalytic activity">
    <reaction evidence="9">
        <text>[(1-&gt;4)-alpha-D-galacturonosyl methyl ester](n) + n H2O = [(1-&gt;4)-alpha-D-galacturonosyl](n) + n methanol + n H(+)</text>
        <dbReference type="Rhea" id="RHEA:22380"/>
        <dbReference type="Rhea" id="RHEA-COMP:14570"/>
        <dbReference type="Rhea" id="RHEA-COMP:14573"/>
        <dbReference type="ChEBI" id="CHEBI:15377"/>
        <dbReference type="ChEBI" id="CHEBI:15378"/>
        <dbReference type="ChEBI" id="CHEBI:17790"/>
        <dbReference type="ChEBI" id="CHEBI:140522"/>
        <dbReference type="ChEBI" id="CHEBI:140523"/>
        <dbReference type="EC" id="3.1.1.11"/>
    </reaction>
</comment>
<dbReference type="STRING" id="3916.A0A1S3VNC8"/>
<feature type="compositionally biased region" description="Basic residues" evidence="11">
    <location>
        <begin position="34"/>
        <end position="46"/>
    </location>
</feature>
<dbReference type="Proteomes" id="UP000087766">
    <property type="component" value="Chromosome 11"/>
</dbReference>
<keyword evidence="14" id="KW-1185">Reference proteome</keyword>
<feature type="compositionally biased region" description="Basic and acidic residues" evidence="11">
    <location>
        <begin position="47"/>
        <end position="65"/>
    </location>
</feature>